<evidence type="ECO:0000313" key="9">
    <source>
        <dbReference type="EMBL" id="SET02066.1"/>
    </source>
</evidence>
<evidence type="ECO:0000259" key="8">
    <source>
        <dbReference type="Pfam" id="PF02706"/>
    </source>
</evidence>
<dbReference type="PANTHER" id="PTHR32309:SF13">
    <property type="entry name" value="FERRIC ENTEROBACTIN TRANSPORT PROTEIN FEPE"/>
    <property type="match status" value="1"/>
</dbReference>
<evidence type="ECO:0000256" key="2">
    <source>
        <dbReference type="ARBA" id="ARBA00006683"/>
    </source>
</evidence>
<evidence type="ECO:0000256" key="5">
    <source>
        <dbReference type="ARBA" id="ARBA00022989"/>
    </source>
</evidence>
<organism evidence="9 10">
    <name type="scientific">[Clostridium] aminophilum</name>
    <dbReference type="NCBI Taxonomy" id="1526"/>
    <lineage>
        <taxon>Bacteria</taxon>
        <taxon>Bacillati</taxon>
        <taxon>Bacillota</taxon>
        <taxon>Clostridia</taxon>
        <taxon>Lachnospirales</taxon>
        <taxon>Lachnospiraceae</taxon>
    </lineage>
</organism>
<evidence type="ECO:0000256" key="7">
    <source>
        <dbReference type="SAM" id="Phobius"/>
    </source>
</evidence>
<dbReference type="Pfam" id="PF02706">
    <property type="entry name" value="Wzz"/>
    <property type="match status" value="1"/>
</dbReference>
<proteinExistence type="inferred from homology"/>
<evidence type="ECO:0000256" key="1">
    <source>
        <dbReference type="ARBA" id="ARBA00004651"/>
    </source>
</evidence>
<protein>
    <submittedName>
        <fullName evidence="9">Capsular polysaccharide biosynthesis protein</fullName>
    </submittedName>
</protein>
<accession>A0A1I0B5L9</accession>
<comment type="subcellular location">
    <subcellularLocation>
        <location evidence="1">Cell membrane</location>
        <topology evidence="1">Multi-pass membrane protein</topology>
    </subcellularLocation>
</comment>
<dbReference type="GO" id="GO:0004713">
    <property type="term" value="F:protein tyrosine kinase activity"/>
    <property type="evidence" value="ECO:0007669"/>
    <property type="project" value="TreeGrafter"/>
</dbReference>
<sequence>MPDTNNNNNLFPPDNLFTINTLDDDQDDEIDFGQIFFELKKRVLILILALALGGGIGYSISRFVLTPTYTSTSIIYVMSKETTITSLTDLQIGSQLTADYKVLVTSRTVMENAIKKLNIEDMDYLDLRRKITLENPQNTRVLNISVLDTDPTRAKQLTDAVSECASDYIADIMEQDPPKIIEYGEIPHQKTGPQNGRNAVIMAAVFFMITAGFIVISTMTNDTIRTEDDIENYFKLPVLAAIPERDPEAARKAEQYNYAYRKKQK</sequence>
<evidence type="ECO:0000313" key="10">
    <source>
        <dbReference type="Proteomes" id="UP000199820"/>
    </source>
</evidence>
<dbReference type="EMBL" id="FOIL01000003">
    <property type="protein sequence ID" value="SET02066.1"/>
    <property type="molecule type" value="Genomic_DNA"/>
</dbReference>
<comment type="similarity">
    <text evidence="2">Belongs to the CpsC/CapA family.</text>
</comment>
<keyword evidence="4 7" id="KW-0812">Transmembrane</keyword>
<name>A0A1I0B5L9_9FIRM</name>
<keyword evidence="10" id="KW-1185">Reference proteome</keyword>
<evidence type="ECO:0000256" key="4">
    <source>
        <dbReference type="ARBA" id="ARBA00022692"/>
    </source>
</evidence>
<gene>
    <name evidence="9" type="ORF">SAMN04487771_100395</name>
</gene>
<dbReference type="InterPro" id="IPR050445">
    <property type="entry name" value="Bact_polysacc_biosynth/exp"/>
</dbReference>
<keyword evidence="3" id="KW-1003">Cell membrane</keyword>
<dbReference type="PANTHER" id="PTHR32309">
    <property type="entry name" value="TYROSINE-PROTEIN KINASE"/>
    <property type="match status" value="1"/>
</dbReference>
<feature type="transmembrane region" description="Helical" evidence="7">
    <location>
        <begin position="199"/>
        <end position="219"/>
    </location>
</feature>
<dbReference type="OrthoDB" id="2360475at2"/>
<reference evidence="9 10" key="1">
    <citation type="submission" date="2016-10" db="EMBL/GenBank/DDBJ databases">
        <authorList>
            <person name="de Groot N.N."/>
        </authorList>
    </citation>
    <scope>NUCLEOTIDE SEQUENCE [LARGE SCALE GENOMIC DNA]</scope>
    <source>
        <strain evidence="9 10">KH1P1</strain>
    </source>
</reference>
<dbReference type="InterPro" id="IPR003856">
    <property type="entry name" value="LPS_length_determ_N"/>
</dbReference>
<dbReference type="AlphaFoldDB" id="A0A1I0B5L9"/>
<evidence type="ECO:0000256" key="6">
    <source>
        <dbReference type="ARBA" id="ARBA00023136"/>
    </source>
</evidence>
<dbReference type="eggNOG" id="COG3944">
    <property type="taxonomic scope" value="Bacteria"/>
</dbReference>
<dbReference type="GO" id="GO:0005886">
    <property type="term" value="C:plasma membrane"/>
    <property type="evidence" value="ECO:0007669"/>
    <property type="project" value="UniProtKB-SubCell"/>
</dbReference>
<feature type="domain" description="Polysaccharide chain length determinant N-terminal" evidence="8">
    <location>
        <begin position="28"/>
        <end position="117"/>
    </location>
</feature>
<dbReference type="RefSeq" id="WP_083378723.1">
    <property type="nucleotide sequence ID" value="NZ_FOIL01000003.1"/>
</dbReference>
<dbReference type="STRING" id="1526.SAMN02910262_01628"/>
<keyword evidence="5 7" id="KW-1133">Transmembrane helix</keyword>
<dbReference type="Proteomes" id="UP000199820">
    <property type="component" value="Unassembled WGS sequence"/>
</dbReference>
<evidence type="ECO:0000256" key="3">
    <source>
        <dbReference type="ARBA" id="ARBA00022475"/>
    </source>
</evidence>
<keyword evidence="6 7" id="KW-0472">Membrane</keyword>
<feature type="transmembrane region" description="Helical" evidence="7">
    <location>
        <begin position="43"/>
        <end position="65"/>
    </location>
</feature>